<gene>
    <name evidence="2" type="ORF">J6595_19975</name>
</gene>
<proteinExistence type="predicted"/>
<feature type="region of interest" description="Disordered" evidence="1">
    <location>
        <begin position="18"/>
        <end position="38"/>
    </location>
</feature>
<sequence>MYRQRRQAIEEGRVRPAFFVGGTPPRRALPGEMPNGPDKHHACAEQFVALSIFNEGPVRKISRQGSMR</sequence>
<dbReference type="Proteomes" id="UP000678276">
    <property type="component" value="Unassembled WGS sequence"/>
</dbReference>
<reference evidence="2 3" key="1">
    <citation type="submission" date="2021-04" db="EMBL/GenBank/DDBJ databases">
        <title>Whole genome sequence of Jiella sp. KSK16Y-1.</title>
        <authorList>
            <person name="Tuo L."/>
        </authorList>
    </citation>
    <scope>NUCLEOTIDE SEQUENCE [LARGE SCALE GENOMIC DNA]</scope>
    <source>
        <strain evidence="2 3">KSK16Y-1</strain>
    </source>
</reference>
<dbReference type="EMBL" id="JAGJCF010000021">
    <property type="protein sequence ID" value="MBP0617863.1"/>
    <property type="molecule type" value="Genomic_DNA"/>
</dbReference>
<evidence type="ECO:0000256" key="1">
    <source>
        <dbReference type="SAM" id="MobiDB-lite"/>
    </source>
</evidence>
<evidence type="ECO:0000313" key="2">
    <source>
        <dbReference type="EMBL" id="MBP0617863.1"/>
    </source>
</evidence>
<comment type="caution">
    <text evidence="2">The sequence shown here is derived from an EMBL/GenBank/DDBJ whole genome shotgun (WGS) entry which is preliminary data.</text>
</comment>
<name>A0ABS4BMA4_9HYPH</name>
<evidence type="ECO:0000313" key="3">
    <source>
        <dbReference type="Proteomes" id="UP000678276"/>
    </source>
</evidence>
<dbReference type="RefSeq" id="WP_209597050.1">
    <property type="nucleotide sequence ID" value="NZ_JAGJCF010000021.1"/>
</dbReference>
<organism evidence="2 3">
    <name type="scientific">Jiella mangrovi</name>
    <dbReference type="NCBI Taxonomy" id="2821407"/>
    <lineage>
        <taxon>Bacteria</taxon>
        <taxon>Pseudomonadati</taxon>
        <taxon>Pseudomonadota</taxon>
        <taxon>Alphaproteobacteria</taxon>
        <taxon>Hyphomicrobiales</taxon>
        <taxon>Aurantimonadaceae</taxon>
        <taxon>Jiella</taxon>
    </lineage>
</organism>
<keyword evidence="3" id="KW-1185">Reference proteome</keyword>
<protein>
    <submittedName>
        <fullName evidence="2">Uncharacterized protein</fullName>
    </submittedName>
</protein>
<accession>A0ABS4BMA4</accession>